<dbReference type="RefSeq" id="WP_066641462.1">
    <property type="nucleotide sequence ID" value="NZ_CP014989.1"/>
</dbReference>
<feature type="transmembrane region" description="Helical" evidence="7">
    <location>
        <begin position="20"/>
        <end position="44"/>
    </location>
</feature>
<dbReference type="PATRIC" id="fig|1758689.4.peg.2962"/>
<feature type="transmembrane region" description="Helical" evidence="7">
    <location>
        <begin position="314"/>
        <end position="333"/>
    </location>
</feature>
<dbReference type="PANTHER" id="PTHR42718">
    <property type="entry name" value="MAJOR FACILITATOR SUPERFAMILY MULTIDRUG TRANSPORTER MFSC"/>
    <property type="match status" value="1"/>
</dbReference>
<dbReference type="PANTHER" id="PTHR42718:SF47">
    <property type="entry name" value="METHYL VIOLOGEN RESISTANCE PROTEIN SMVA"/>
    <property type="match status" value="1"/>
</dbReference>
<evidence type="ECO:0000256" key="3">
    <source>
        <dbReference type="ARBA" id="ARBA00022475"/>
    </source>
</evidence>
<dbReference type="InterPro" id="IPR011701">
    <property type="entry name" value="MFS"/>
</dbReference>
<dbReference type="OrthoDB" id="9781469at2"/>
<evidence type="ECO:0000313" key="10">
    <source>
        <dbReference type="Proteomes" id="UP000092482"/>
    </source>
</evidence>
<feature type="transmembrane region" description="Helical" evidence="7">
    <location>
        <begin position="476"/>
        <end position="500"/>
    </location>
</feature>
<organism evidence="9 10">
    <name type="scientific">Serinicoccus hydrothermalis</name>
    <dbReference type="NCBI Taxonomy" id="1758689"/>
    <lineage>
        <taxon>Bacteria</taxon>
        <taxon>Bacillati</taxon>
        <taxon>Actinomycetota</taxon>
        <taxon>Actinomycetes</taxon>
        <taxon>Micrococcales</taxon>
        <taxon>Ornithinimicrobiaceae</taxon>
        <taxon>Serinicoccus</taxon>
    </lineage>
</organism>
<feature type="transmembrane region" description="Helical" evidence="7">
    <location>
        <begin position="56"/>
        <end position="76"/>
    </location>
</feature>
<feature type="domain" description="Major facilitator superfamily (MFS) profile" evidence="8">
    <location>
        <begin position="22"/>
        <end position="504"/>
    </location>
</feature>
<feature type="transmembrane region" description="Helical" evidence="7">
    <location>
        <begin position="208"/>
        <end position="225"/>
    </location>
</feature>
<keyword evidence="4 7" id="KW-0812">Transmembrane</keyword>
<evidence type="ECO:0000256" key="2">
    <source>
        <dbReference type="ARBA" id="ARBA00022448"/>
    </source>
</evidence>
<sequence length="505" mass="51560">MTALDLTPPATAPRATRRDWAGLAVLMLPVLLVSIDTTVLNFALPQIAQALSPTAAQQLWLIDAYPLVLATLLVTMGTVGDRIGRRRVLLVGATGFAAVSVLAAFAPTAELLLLARVGLGVFGATLMPATLSLLRTMFLDRSQRRLAIAIWATGFSVGAALGPVVGGVLLAHFHWGSVFLVAVPVLVPLLVLGPFLIRESRDPAPGRIDLVGIALSMAALGGLAWSLKHVAVEGLDAVSVAALVAALAAGTAFVRRMRRSVNPMLDVRLFAVPAFSGALAVNLLSIVALTGFLFFVTQHLQLVEGMPPLEASLVLVPGVLAMIAAGLLVVRVVRHVRPAVAVVGGLTFSFVAYALLSLGGTATTIPQIAISFALLGMGIGAAETISNDQILTAVPPAKAGAASAVSETAYEFGAVLGTTVLGGLLTAVYRSSLHIPAGTDEASAAAARETLGGAAAAAERTGDPALLEAARAAFDAGVGVTSTAGAVLVAVAALVGWVTLRHAER</sequence>
<evidence type="ECO:0000259" key="8">
    <source>
        <dbReference type="PROSITE" id="PS50850"/>
    </source>
</evidence>
<gene>
    <name evidence="9" type="ORF">SGUI_2839</name>
</gene>
<dbReference type="STRING" id="1758689.SGUI_2839"/>
<dbReference type="GO" id="GO:0022857">
    <property type="term" value="F:transmembrane transporter activity"/>
    <property type="evidence" value="ECO:0007669"/>
    <property type="project" value="InterPro"/>
</dbReference>
<feature type="transmembrane region" description="Helical" evidence="7">
    <location>
        <begin position="340"/>
        <end position="358"/>
    </location>
</feature>
<reference evidence="9 10" key="1">
    <citation type="submission" date="2016-03" db="EMBL/GenBank/DDBJ databases">
        <title>Shallow-sea hydrothermal system.</title>
        <authorList>
            <person name="Tang K."/>
        </authorList>
    </citation>
    <scope>NUCLEOTIDE SEQUENCE [LARGE SCALE GENOMIC DNA]</scope>
    <source>
        <strain evidence="9 10">JLT9</strain>
    </source>
</reference>
<keyword evidence="6 7" id="KW-0472">Membrane</keyword>
<dbReference type="SUPFAM" id="SSF103473">
    <property type="entry name" value="MFS general substrate transporter"/>
    <property type="match status" value="1"/>
</dbReference>
<feature type="transmembrane region" description="Helical" evidence="7">
    <location>
        <begin position="175"/>
        <end position="196"/>
    </location>
</feature>
<proteinExistence type="predicted"/>
<feature type="transmembrane region" description="Helical" evidence="7">
    <location>
        <begin position="237"/>
        <end position="255"/>
    </location>
</feature>
<dbReference type="AlphaFoldDB" id="A0A1B1NFS0"/>
<dbReference type="InterPro" id="IPR036259">
    <property type="entry name" value="MFS_trans_sf"/>
</dbReference>
<evidence type="ECO:0000256" key="1">
    <source>
        <dbReference type="ARBA" id="ARBA00004651"/>
    </source>
</evidence>
<dbReference type="CDD" id="cd17321">
    <property type="entry name" value="MFS_MMR_MDR_like"/>
    <property type="match status" value="1"/>
</dbReference>
<dbReference type="EMBL" id="CP014989">
    <property type="protein sequence ID" value="ANS80235.1"/>
    <property type="molecule type" value="Genomic_DNA"/>
</dbReference>
<dbReference type="PRINTS" id="PR01036">
    <property type="entry name" value="TCRTETB"/>
</dbReference>
<keyword evidence="5 7" id="KW-1133">Transmembrane helix</keyword>
<dbReference type="Gene3D" id="1.20.1720.10">
    <property type="entry name" value="Multidrug resistance protein D"/>
    <property type="match status" value="1"/>
</dbReference>
<protein>
    <submittedName>
        <fullName evidence="9">Putative efflux MFS permease</fullName>
    </submittedName>
</protein>
<dbReference type="KEGG" id="serj:SGUI_2839"/>
<feature type="transmembrane region" description="Helical" evidence="7">
    <location>
        <begin position="267"/>
        <end position="294"/>
    </location>
</feature>
<dbReference type="InterPro" id="IPR020846">
    <property type="entry name" value="MFS_dom"/>
</dbReference>
<evidence type="ECO:0000256" key="6">
    <source>
        <dbReference type="ARBA" id="ARBA00023136"/>
    </source>
</evidence>
<comment type="subcellular location">
    <subcellularLocation>
        <location evidence="1">Cell membrane</location>
        <topology evidence="1">Multi-pass membrane protein</topology>
    </subcellularLocation>
</comment>
<evidence type="ECO:0000313" key="9">
    <source>
        <dbReference type="EMBL" id="ANS80235.1"/>
    </source>
</evidence>
<dbReference type="Gene3D" id="1.20.1250.20">
    <property type="entry name" value="MFS general substrate transporter like domains"/>
    <property type="match status" value="1"/>
</dbReference>
<evidence type="ECO:0000256" key="5">
    <source>
        <dbReference type="ARBA" id="ARBA00022989"/>
    </source>
</evidence>
<feature type="transmembrane region" description="Helical" evidence="7">
    <location>
        <begin position="146"/>
        <end position="169"/>
    </location>
</feature>
<accession>A0A1B1NFS0</accession>
<dbReference type="PROSITE" id="PS50850">
    <property type="entry name" value="MFS"/>
    <property type="match status" value="1"/>
</dbReference>
<feature type="transmembrane region" description="Helical" evidence="7">
    <location>
        <begin position="88"/>
        <end position="107"/>
    </location>
</feature>
<feature type="transmembrane region" description="Helical" evidence="7">
    <location>
        <begin position="113"/>
        <end position="134"/>
    </location>
</feature>
<dbReference type="Pfam" id="PF07690">
    <property type="entry name" value="MFS_1"/>
    <property type="match status" value="1"/>
</dbReference>
<keyword evidence="2" id="KW-0813">Transport</keyword>
<evidence type="ECO:0000256" key="4">
    <source>
        <dbReference type="ARBA" id="ARBA00022692"/>
    </source>
</evidence>
<evidence type="ECO:0000256" key="7">
    <source>
        <dbReference type="SAM" id="Phobius"/>
    </source>
</evidence>
<keyword evidence="10" id="KW-1185">Reference proteome</keyword>
<keyword evidence="3" id="KW-1003">Cell membrane</keyword>
<dbReference type="Proteomes" id="UP000092482">
    <property type="component" value="Chromosome"/>
</dbReference>
<dbReference type="GO" id="GO:0005886">
    <property type="term" value="C:plasma membrane"/>
    <property type="evidence" value="ECO:0007669"/>
    <property type="project" value="UniProtKB-SubCell"/>
</dbReference>
<name>A0A1B1NFS0_9MICO</name>